<dbReference type="Proteomes" id="UP000027982">
    <property type="component" value="Chromosome"/>
</dbReference>
<reference evidence="1 2" key="1">
    <citation type="journal article" date="2014" name="PLoS ONE">
        <title>The first complete genome sequence of the class fimbriimonadia in the phylum armatimonadetes.</title>
        <authorList>
            <person name="Hu Z.Y."/>
            <person name="Wang Y.Z."/>
            <person name="Im W.T."/>
            <person name="Wang S.Y."/>
            <person name="Zhao G.P."/>
            <person name="Zheng H.J."/>
            <person name="Quan Z.X."/>
        </authorList>
    </citation>
    <scope>NUCLEOTIDE SEQUENCE [LARGE SCALE GENOMIC DNA]</scope>
    <source>
        <strain evidence="1">Gsoil 348</strain>
    </source>
</reference>
<dbReference type="RefSeq" id="WP_025229603.1">
    <property type="nucleotide sequence ID" value="NZ_CP007139.1"/>
</dbReference>
<gene>
    <name evidence="1" type="ORF">OP10G_3062</name>
</gene>
<accession>A0A068NUH7</accession>
<evidence type="ECO:0000313" key="2">
    <source>
        <dbReference type="Proteomes" id="UP000027982"/>
    </source>
</evidence>
<dbReference type="STRING" id="661478.OP10G_3062"/>
<name>A0A068NUH7_FIMGI</name>
<dbReference type="HOGENOM" id="CLU_1352947_0_0_0"/>
<dbReference type="EMBL" id="CP007139">
    <property type="protein sequence ID" value="AIE86430.1"/>
    <property type="molecule type" value="Genomic_DNA"/>
</dbReference>
<organism evidence="1 2">
    <name type="scientific">Fimbriimonas ginsengisoli Gsoil 348</name>
    <dbReference type="NCBI Taxonomy" id="661478"/>
    <lineage>
        <taxon>Bacteria</taxon>
        <taxon>Bacillati</taxon>
        <taxon>Armatimonadota</taxon>
        <taxon>Fimbriimonadia</taxon>
        <taxon>Fimbriimonadales</taxon>
        <taxon>Fimbriimonadaceae</taxon>
        <taxon>Fimbriimonas</taxon>
    </lineage>
</organism>
<sequence>MLTTLLALTFFASPADDYFVLVPGTRRTYEERGASGKATSVDEVGEPVNVAGKPATPVITKSGDQVISTTYYRSEPTGIYMVGTSTDHPLPKPIPMLMFDVAGSRWTFNGSTSDAKLADYLTLTCEAVSKGERTILGRKVPVIELKMVSIIDRGLARGREDTTAIYAKGIGLVESVSKHKERNKEVKDELRLIKFEEAKPRD</sequence>
<dbReference type="KEGG" id="fgi:OP10G_3062"/>
<keyword evidence="2" id="KW-1185">Reference proteome</keyword>
<dbReference type="AlphaFoldDB" id="A0A068NUH7"/>
<evidence type="ECO:0000313" key="1">
    <source>
        <dbReference type="EMBL" id="AIE86430.1"/>
    </source>
</evidence>
<proteinExistence type="predicted"/>
<protein>
    <submittedName>
        <fullName evidence="1">Uncharacterized protein</fullName>
    </submittedName>
</protein>